<dbReference type="SUPFAM" id="SSF81296">
    <property type="entry name" value="E set domains"/>
    <property type="match status" value="2"/>
</dbReference>
<feature type="domain" description="Calponin-homology (CH)" evidence="7">
    <location>
        <begin position="61"/>
        <end position="164"/>
    </location>
</feature>
<dbReference type="Pfam" id="PF00307">
    <property type="entry name" value="CH"/>
    <property type="match status" value="1"/>
</dbReference>
<dbReference type="Proteomes" id="UP000807504">
    <property type="component" value="Unassembled WGS sequence"/>
</dbReference>
<dbReference type="InterPro" id="IPR001298">
    <property type="entry name" value="Filamin/ABP280_rpt"/>
</dbReference>
<dbReference type="SMART" id="SM00557">
    <property type="entry name" value="IG_FLMN"/>
    <property type="match status" value="1"/>
</dbReference>
<evidence type="ECO:0000256" key="1">
    <source>
        <dbReference type="ARBA" id="ARBA00009238"/>
    </source>
</evidence>
<keyword evidence="6" id="KW-0472">Membrane</keyword>
<proteinExistence type="inferred from homology"/>
<dbReference type="InterPro" id="IPR017868">
    <property type="entry name" value="Filamin/ABP280_repeat-like"/>
</dbReference>
<feature type="region of interest" description="Disordered" evidence="5">
    <location>
        <begin position="164"/>
        <end position="184"/>
    </location>
</feature>
<protein>
    <recommendedName>
        <fullName evidence="7">Calponin-homology (CH) domain-containing protein</fullName>
    </recommendedName>
</protein>
<keyword evidence="6" id="KW-0812">Transmembrane</keyword>
<comment type="caution">
    <text evidence="8">The sequence shown here is derived from an EMBL/GenBank/DDBJ whole genome shotgun (WGS) entry which is preliminary data.</text>
</comment>
<feature type="compositionally biased region" description="Basic residues" evidence="5">
    <location>
        <begin position="737"/>
        <end position="754"/>
    </location>
</feature>
<evidence type="ECO:0000313" key="8">
    <source>
        <dbReference type="EMBL" id="KAF8764593.1"/>
    </source>
</evidence>
<feature type="compositionally biased region" description="Basic and acidic residues" evidence="5">
    <location>
        <begin position="901"/>
        <end position="929"/>
    </location>
</feature>
<dbReference type="Gene3D" id="2.60.40.10">
    <property type="entry name" value="Immunoglobulins"/>
    <property type="match status" value="2"/>
</dbReference>
<feature type="compositionally biased region" description="Basic and acidic residues" evidence="5">
    <location>
        <begin position="174"/>
        <end position="184"/>
    </location>
</feature>
<dbReference type="CDD" id="cd00014">
    <property type="entry name" value="CH_SF"/>
    <property type="match status" value="1"/>
</dbReference>
<reference evidence="8" key="1">
    <citation type="journal article" date="2020" name="bioRxiv">
        <title>Chromosome-level reference genome of the European wasp spider Argiope bruennichi: a resource for studies on range expansion and evolutionary adaptation.</title>
        <authorList>
            <person name="Sheffer M.M."/>
            <person name="Hoppe A."/>
            <person name="Krehenwinkel H."/>
            <person name="Uhl G."/>
            <person name="Kuss A.W."/>
            <person name="Jensen L."/>
            <person name="Jensen C."/>
            <person name="Gillespie R.G."/>
            <person name="Hoff K.J."/>
            <person name="Prost S."/>
        </authorList>
    </citation>
    <scope>NUCLEOTIDE SEQUENCE</scope>
</reference>
<feature type="region of interest" description="Disordered" evidence="5">
    <location>
        <begin position="736"/>
        <end position="760"/>
    </location>
</feature>
<dbReference type="GO" id="GO:0051015">
    <property type="term" value="F:actin filament binding"/>
    <property type="evidence" value="ECO:0007669"/>
    <property type="project" value="InterPro"/>
</dbReference>
<dbReference type="InterPro" id="IPR014756">
    <property type="entry name" value="Ig_E-set"/>
</dbReference>
<dbReference type="Gene3D" id="1.10.418.10">
    <property type="entry name" value="Calponin-like domain"/>
    <property type="match status" value="1"/>
</dbReference>
<dbReference type="InterPro" id="IPR036872">
    <property type="entry name" value="CH_dom_sf"/>
</dbReference>
<keyword evidence="2" id="KW-0677">Repeat</keyword>
<feature type="compositionally biased region" description="Polar residues" evidence="5">
    <location>
        <begin position="1168"/>
        <end position="1177"/>
    </location>
</feature>
<sequence>MASTKKPGFMVETKLITERKRRKSDLVVMWITLWDVLLYAATEIWLTFQGVLEIGKLFFKTDDVCQIREWLDEYLPQVPDDFTQSWRDGILFCKLLNKLQPGCFPDANRLDTNFGVRNLSKAFRILETRFDITPKVTVEEIVTCSKDSESKLIDLLLQLKQKSEDNENNNEIKPTSEEDEKVKESCTTETKNCIAKGTGLMVGFVGRAASFGVLFSSLSDLNLVLEIRGPSNTICSERITKRSPKRKNVIKPWKPLSPHAVVRSTSNEERGTPTMDINLDFPKETEKCFIPLEYEMHSNQISFTYFPLIQGQHRIAILSHGQHVSDSPYIVTVEPSVRDPKTNNMVHIKSVLKPPRRSEKREEDEPKKSLVRFEEPSERKERLGKILKRQVLRYIVKIDGKDVVVDADSINNLATSLLKMDYELQKRPLVRRNSWGFVGDAERKISAIRQFGIDLEELEAQSIKMQRSHSLSFSPITKKPPKISSSYECEDIFQQKTLETVTEGRVSHFSNLSESHKEEDDVFCIMNKDFYHLSEVNIDGTAEEQEDLDANSLMNSKDKVSEKTFSGSDVKELDESFTVKQIQMSLKSEMMNTQNLMQSIERHEYHLTNASQYPSCLDIQIDEEFSKLKSETNSEMISSDANKNSQIAELSFSHGDHIAVDKNDEEHNLVEMRKKINDVENNIEEFKNLEEANSVFIEEIPFTKSDAKTVSNHARKNMLHLLGDTSEDSHKYEASKQHTRKKILHGNSKKRVSQTKKVNNAGKNSPCKFLKKANLCEENLHCFVKDKHSMNEQFKSKNITVPKVRYKSFAYSDIQKNKTKRQRSHKCQHMNKKIQTNYSSYYTKARRSSSKSSIDDSLVKKFQYILQNINYNDISSLSKISSLKSTKNRIGFDPTNNSFNRNEESTNLKENQKENGHSAKYENKEENYKHKSNSSLKNTTNTSSYLSNLCYKTNVNGNEDGNKFVSVVSKEKTEFVDLPQRLCKNYNIYHHPENNNISKNYSVIYESLSACVMNSTPTDSCESFVKGNYKKFSDCSQIRESTSKNTCQFTYKHFNPPLQFDRESTVKKQIKLWETSTVENSDKPIPKHIDKLHVLPELVDIKAKLKFWENAYHHSENDELKDVSKSSNNTHEQEERNDTPRSIFSGINLEESIEKQNQVPLDHRSKENNINNSNSLEKPTDSKMLNMDSAKAKMRSFSDPGVLDKQDNEMEDDSLKLIYRNEIFNPASSKDELSSSNDGNFIELFADDEESSMELLCSTEDEYIDDEISENISTYWGDLSLMKGLEAHDSSEYEEFLQLMNSESLQSCADECKFFGIATYFGHVAVKNRFWVLTKGAGRGNLSASVQGIGQHNVAFVSVEYTRKDIYEITYQVFIPGLYLISVRWMDSPIPGSPFLCKVTY</sequence>
<dbReference type="InterPro" id="IPR001715">
    <property type="entry name" value="CH_dom"/>
</dbReference>
<dbReference type="PANTHER" id="PTHR38537:SF8">
    <property type="entry name" value="FILAMIN-A"/>
    <property type="match status" value="1"/>
</dbReference>
<dbReference type="InterPro" id="IPR044801">
    <property type="entry name" value="Filamin"/>
</dbReference>
<dbReference type="Pfam" id="PF00630">
    <property type="entry name" value="Filamin"/>
    <property type="match status" value="1"/>
</dbReference>
<comment type="similarity">
    <text evidence="1">Belongs to the filamin family.</text>
</comment>
<accession>A0A8T0E2C0</accession>
<gene>
    <name evidence="8" type="ORF">HNY73_022655</name>
</gene>
<dbReference type="GO" id="GO:0030036">
    <property type="term" value="P:actin cytoskeleton organization"/>
    <property type="evidence" value="ECO:0007669"/>
    <property type="project" value="InterPro"/>
</dbReference>
<evidence type="ECO:0000256" key="3">
    <source>
        <dbReference type="PROSITE-ProRule" id="PRU00087"/>
    </source>
</evidence>
<dbReference type="InterPro" id="IPR013783">
    <property type="entry name" value="Ig-like_fold"/>
</dbReference>
<feature type="region of interest" description="Disordered" evidence="5">
    <location>
        <begin position="1158"/>
        <end position="1182"/>
    </location>
</feature>
<evidence type="ECO:0000256" key="5">
    <source>
        <dbReference type="SAM" id="MobiDB-lite"/>
    </source>
</evidence>
<keyword evidence="4" id="KW-0175">Coiled coil</keyword>
<feature type="transmembrane region" description="Helical" evidence="6">
    <location>
        <begin position="26"/>
        <end position="48"/>
    </location>
</feature>
<evidence type="ECO:0000313" key="9">
    <source>
        <dbReference type="Proteomes" id="UP000807504"/>
    </source>
</evidence>
<dbReference type="PROSITE" id="PS50194">
    <property type="entry name" value="FILAMIN_REPEAT"/>
    <property type="match status" value="2"/>
</dbReference>
<dbReference type="EMBL" id="JABXBU010002231">
    <property type="protein sequence ID" value="KAF8764593.1"/>
    <property type="molecule type" value="Genomic_DNA"/>
</dbReference>
<reference evidence="8" key="2">
    <citation type="submission" date="2020-06" db="EMBL/GenBank/DDBJ databases">
        <authorList>
            <person name="Sheffer M."/>
        </authorList>
    </citation>
    <scope>NUCLEOTIDE SEQUENCE</scope>
</reference>
<feature type="repeat" description="Filamin" evidence="3">
    <location>
        <begin position="1304"/>
        <end position="1399"/>
    </location>
</feature>
<evidence type="ECO:0000259" key="7">
    <source>
        <dbReference type="PROSITE" id="PS50021"/>
    </source>
</evidence>
<dbReference type="SMART" id="SM00033">
    <property type="entry name" value="CH"/>
    <property type="match status" value="1"/>
</dbReference>
<feature type="repeat" description="Filamin" evidence="3">
    <location>
        <begin position="185"/>
        <end position="333"/>
    </location>
</feature>
<keyword evidence="6" id="KW-1133">Transmembrane helix</keyword>
<keyword evidence="9" id="KW-1185">Reference proteome</keyword>
<organism evidence="8 9">
    <name type="scientific">Argiope bruennichi</name>
    <name type="common">Wasp spider</name>
    <name type="synonym">Aranea bruennichi</name>
    <dbReference type="NCBI Taxonomy" id="94029"/>
    <lineage>
        <taxon>Eukaryota</taxon>
        <taxon>Metazoa</taxon>
        <taxon>Ecdysozoa</taxon>
        <taxon>Arthropoda</taxon>
        <taxon>Chelicerata</taxon>
        <taxon>Arachnida</taxon>
        <taxon>Araneae</taxon>
        <taxon>Araneomorphae</taxon>
        <taxon>Entelegynae</taxon>
        <taxon>Araneoidea</taxon>
        <taxon>Araneidae</taxon>
        <taxon>Argiope</taxon>
    </lineage>
</organism>
<name>A0A8T0E2C0_ARGBR</name>
<evidence type="ECO:0000256" key="6">
    <source>
        <dbReference type="SAM" id="Phobius"/>
    </source>
</evidence>
<feature type="region of interest" description="Disordered" evidence="5">
    <location>
        <begin position="887"/>
        <end position="940"/>
    </location>
</feature>
<evidence type="ECO:0000256" key="2">
    <source>
        <dbReference type="ARBA" id="ARBA00022737"/>
    </source>
</evidence>
<dbReference type="PANTHER" id="PTHR38537">
    <property type="entry name" value="JITTERBUG, ISOFORM N"/>
    <property type="match status" value="1"/>
</dbReference>
<feature type="coiled-coil region" evidence="4">
    <location>
        <begin position="662"/>
        <end position="692"/>
    </location>
</feature>
<feature type="region of interest" description="Disordered" evidence="5">
    <location>
        <begin position="1117"/>
        <end position="1143"/>
    </location>
</feature>
<evidence type="ECO:0000256" key="4">
    <source>
        <dbReference type="SAM" id="Coils"/>
    </source>
</evidence>
<dbReference type="SUPFAM" id="SSF47576">
    <property type="entry name" value="Calponin-homology domain, CH-domain"/>
    <property type="match status" value="1"/>
</dbReference>
<dbReference type="PROSITE" id="PS50021">
    <property type="entry name" value="CH"/>
    <property type="match status" value="1"/>
</dbReference>